<feature type="region of interest" description="Disordered" evidence="8">
    <location>
        <begin position="1"/>
        <end position="26"/>
    </location>
</feature>
<dbReference type="InterPro" id="IPR039528">
    <property type="entry name" value="DPM1-like"/>
</dbReference>
<dbReference type="Gene3D" id="3.90.550.10">
    <property type="entry name" value="Spore Coat Polysaccharide Biosynthesis Protein SpsA, Chain A"/>
    <property type="match status" value="1"/>
</dbReference>
<feature type="transmembrane region" description="Helical" evidence="9">
    <location>
        <begin position="269"/>
        <end position="291"/>
    </location>
</feature>
<dbReference type="CDD" id="cd06442">
    <property type="entry name" value="DPM1_like"/>
    <property type="match status" value="1"/>
</dbReference>
<keyword evidence="7 9" id="KW-0472">Membrane</keyword>
<feature type="domain" description="GtrA/DPMS transmembrane" evidence="11">
    <location>
        <begin position="272"/>
        <end position="387"/>
    </location>
</feature>
<dbReference type="EMBL" id="JBEWSZ010000001">
    <property type="protein sequence ID" value="MET2830025.1"/>
    <property type="molecule type" value="Genomic_DNA"/>
</dbReference>
<evidence type="ECO:0000256" key="1">
    <source>
        <dbReference type="ARBA" id="ARBA00004141"/>
    </source>
</evidence>
<dbReference type="InterPro" id="IPR029044">
    <property type="entry name" value="Nucleotide-diphossugar_trans"/>
</dbReference>
<evidence type="ECO:0000259" key="10">
    <source>
        <dbReference type="Pfam" id="PF00535"/>
    </source>
</evidence>
<reference evidence="12 13" key="1">
    <citation type="submission" date="2024-06" db="EMBL/GenBank/DDBJ databases">
        <authorList>
            <person name="Kim D.-U."/>
        </authorList>
    </citation>
    <scope>NUCLEOTIDE SEQUENCE [LARGE SCALE GENOMIC DNA]</scope>
    <source>
        <strain evidence="12 13">KACC15460</strain>
    </source>
</reference>
<keyword evidence="13" id="KW-1185">Reference proteome</keyword>
<feature type="transmembrane region" description="Helical" evidence="9">
    <location>
        <begin position="297"/>
        <end position="315"/>
    </location>
</feature>
<dbReference type="SUPFAM" id="SSF53448">
    <property type="entry name" value="Nucleotide-diphospho-sugar transferases"/>
    <property type="match status" value="1"/>
</dbReference>
<evidence type="ECO:0000256" key="3">
    <source>
        <dbReference type="ARBA" id="ARBA00022676"/>
    </source>
</evidence>
<keyword evidence="3" id="KW-0328">Glycosyltransferase</keyword>
<keyword evidence="5 9" id="KW-0812">Transmembrane</keyword>
<evidence type="ECO:0000256" key="5">
    <source>
        <dbReference type="ARBA" id="ARBA00022692"/>
    </source>
</evidence>
<feature type="transmembrane region" description="Helical" evidence="9">
    <location>
        <begin position="363"/>
        <end position="380"/>
    </location>
</feature>
<dbReference type="InterPro" id="IPR001173">
    <property type="entry name" value="Glyco_trans_2-like"/>
</dbReference>
<evidence type="ECO:0000256" key="7">
    <source>
        <dbReference type="ARBA" id="ARBA00023136"/>
    </source>
</evidence>
<organism evidence="12 13">
    <name type="scientific">Mesorhizobium shangrilense</name>
    <dbReference type="NCBI Taxonomy" id="460060"/>
    <lineage>
        <taxon>Bacteria</taxon>
        <taxon>Pseudomonadati</taxon>
        <taxon>Pseudomonadota</taxon>
        <taxon>Alphaproteobacteria</taxon>
        <taxon>Hyphomicrobiales</taxon>
        <taxon>Phyllobacteriaceae</taxon>
        <taxon>Mesorhizobium</taxon>
    </lineage>
</organism>
<dbReference type="InterPro" id="IPR007267">
    <property type="entry name" value="GtrA_DPMS_TM"/>
</dbReference>
<keyword evidence="4" id="KW-0808">Transferase</keyword>
<evidence type="ECO:0000313" key="13">
    <source>
        <dbReference type="Proteomes" id="UP001548832"/>
    </source>
</evidence>
<evidence type="ECO:0000256" key="8">
    <source>
        <dbReference type="SAM" id="MobiDB-lite"/>
    </source>
</evidence>
<accession>A0ABV2DJ31</accession>
<evidence type="ECO:0000313" key="12">
    <source>
        <dbReference type="EMBL" id="MET2830025.1"/>
    </source>
</evidence>
<evidence type="ECO:0000256" key="9">
    <source>
        <dbReference type="SAM" id="Phobius"/>
    </source>
</evidence>
<gene>
    <name evidence="12" type="ORF">ABVQ20_23900</name>
</gene>
<dbReference type="Proteomes" id="UP001548832">
    <property type="component" value="Unassembled WGS sequence"/>
</dbReference>
<keyword evidence="6 9" id="KW-1133">Transmembrane helix</keyword>
<dbReference type="PANTHER" id="PTHR43398:SF1">
    <property type="entry name" value="DOLICHOL-PHOSPHATE MANNOSYLTRANSFERASE SUBUNIT 1"/>
    <property type="match status" value="1"/>
</dbReference>
<dbReference type="RefSeq" id="WP_354461934.1">
    <property type="nucleotide sequence ID" value="NZ_JBEWSZ010000001.1"/>
</dbReference>
<feature type="transmembrane region" description="Helical" evidence="9">
    <location>
        <begin position="335"/>
        <end position="357"/>
    </location>
</feature>
<evidence type="ECO:0000256" key="6">
    <source>
        <dbReference type="ARBA" id="ARBA00022989"/>
    </source>
</evidence>
<comment type="subcellular location">
    <subcellularLocation>
        <location evidence="1">Membrane</location>
        <topology evidence="1">Multi-pass membrane protein</topology>
    </subcellularLocation>
</comment>
<name>A0ABV2DJ31_9HYPH</name>
<comment type="similarity">
    <text evidence="2">Belongs to the glycosyltransferase 2 family.</text>
</comment>
<evidence type="ECO:0000259" key="11">
    <source>
        <dbReference type="Pfam" id="PF04138"/>
    </source>
</evidence>
<dbReference type="PANTHER" id="PTHR43398">
    <property type="entry name" value="DOLICHOL-PHOSPHATE MANNOSYLTRANSFERASE SUBUNIT 1"/>
    <property type="match status" value="1"/>
</dbReference>
<evidence type="ECO:0000256" key="2">
    <source>
        <dbReference type="ARBA" id="ARBA00006739"/>
    </source>
</evidence>
<evidence type="ECO:0000256" key="4">
    <source>
        <dbReference type="ARBA" id="ARBA00022679"/>
    </source>
</evidence>
<feature type="domain" description="Glycosyltransferase 2-like" evidence="10">
    <location>
        <begin position="35"/>
        <end position="201"/>
    </location>
</feature>
<comment type="caution">
    <text evidence="12">The sequence shown here is derived from an EMBL/GenBank/DDBJ whole genome shotgun (WGS) entry which is preliminary data.</text>
</comment>
<dbReference type="Pfam" id="PF00535">
    <property type="entry name" value="Glycos_transf_2"/>
    <property type="match status" value="1"/>
</dbReference>
<sequence length="390" mass="42319">MNKTSISRPAGSSADTPSEPELPMAANQNKGVELTVVVPTLNERANIELLVARLHEALRGIEWEVVFVDDDSKDGTITAIRDIAAHDFRVRGIRRIGRRGLAGACLEGALSSSAPIVAIMDGDLQHDEKCLPRMLEIMRGGETDLVVASRYGNAGSAGSGLSRLRSSGSRLATRLAQLLLKTPINDPMSGFFMLRRDIVETVAPRLSQQGFKILMDIAASSPKTLRIREIPYVFGSRLHGQSKLDSMVVAEYLGLLIAKASGDLISTRFLAFGLVGSLGVLVHLFVLHALLPDGLPFAMAQTIAMFTAMAFNYTLNNAFTYRDKRRRGWRFLTGYVMFAALCSFGVVAGVGVSALLYTSPSRWWVAGLAAAAVGSAWNYITNSAITWRTR</sequence>
<protein>
    <submittedName>
        <fullName evidence="12">Glycosyltransferase family 2 protein</fullName>
    </submittedName>
</protein>
<proteinExistence type="inferred from homology"/>
<dbReference type="Pfam" id="PF04138">
    <property type="entry name" value="GtrA_DPMS_TM"/>
    <property type="match status" value="1"/>
</dbReference>